<gene>
    <name evidence="2" type="ORF">G163CM_23400</name>
</gene>
<evidence type="ECO:0000256" key="1">
    <source>
        <dbReference type="SAM" id="Phobius"/>
    </source>
</evidence>
<reference evidence="2 3" key="1">
    <citation type="journal article" date="2022" name="Int. J. Syst. Evol. Microbiol.">
        <title>Pseudocitrobacter corydidari sp. nov., isolated from the Asian emerald cockroach Corydidarum magnifica.</title>
        <authorList>
            <person name="Guzman J."/>
            <person name="Poehlein A."/>
            <person name="Glaeser S.P."/>
            <person name="Schwengers O."/>
            <person name="Blom J."/>
            <person name="Hollensteiner J."/>
            <person name="Kampfer P."/>
            <person name="Vilcinskas A."/>
        </authorList>
    </citation>
    <scope>NUCLEOTIDE SEQUENCE [LARGE SCALE GENOMIC DNA]</scope>
    <source>
        <strain evidence="2">G163CM</strain>
    </source>
</reference>
<protein>
    <submittedName>
        <fullName evidence="2">Uncharacterized protein</fullName>
    </submittedName>
</protein>
<dbReference type="EMBL" id="CP087880">
    <property type="protein sequence ID" value="UGS41623.1"/>
    <property type="molecule type" value="Genomic_DNA"/>
</dbReference>
<keyword evidence="1" id="KW-1133">Transmembrane helix</keyword>
<name>A0ABY3S5W8_9ENTR</name>
<proteinExistence type="predicted"/>
<keyword evidence="1" id="KW-0812">Transmembrane</keyword>
<sequence>MISRQEGVIHAVIIVAFIFALLQVVLLTLLIHAINVNNEVHEAVYQSNKQLIGEVQQLLALPEMLQK</sequence>
<keyword evidence="3" id="KW-1185">Reference proteome</keyword>
<feature type="transmembrane region" description="Helical" evidence="1">
    <location>
        <begin position="12"/>
        <end position="34"/>
    </location>
</feature>
<dbReference type="Proteomes" id="UP001199659">
    <property type="component" value="Chromosome"/>
</dbReference>
<evidence type="ECO:0000313" key="3">
    <source>
        <dbReference type="Proteomes" id="UP001199659"/>
    </source>
</evidence>
<dbReference type="RefSeq" id="WP_231825083.1">
    <property type="nucleotide sequence ID" value="NZ_CP087880.1"/>
</dbReference>
<keyword evidence="1" id="KW-0472">Membrane</keyword>
<accession>A0ABY3S5W8</accession>
<evidence type="ECO:0000313" key="2">
    <source>
        <dbReference type="EMBL" id="UGS41623.1"/>
    </source>
</evidence>
<organism evidence="2 3">
    <name type="scientific">Pseudocitrobacter corydidari</name>
    <dbReference type="NCBI Taxonomy" id="2891570"/>
    <lineage>
        <taxon>Bacteria</taxon>
        <taxon>Pseudomonadati</taxon>
        <taxon>Pseudomonadota</taxon>
        <taxon>Gammaproteobacteria</taxon>
        <taxon>Enterobacterales</taxon>
        <taxon>Enterobacteriaceae</taxon>
        <taxon>Pseudocitrobacter</taxon>
    </lineage>
</organism>